<feature type="transmembrane region" description="Helical" evidence="2">
    <location>
        <begin position="119"/>
        <end position="143"/>
    </location>
</feature>
<dbReference type="HOGENOM" id="CLU_1356178_0_0_1"/>
<keyword evidence="2" id="KW-0472">Membrane</keyword>
<dbReference type="AlphaFoldDB" id="E9IR01"/>
<dbReference type="EMBL" id="GL765009">
    <property type="protein sequence ID" value="EFZ17002.1"/>
    <property type="molecule type" value="Genomic_DNA"/>
</dbReference>
<sequence>MTMINIFYCNSKIDFLPLFRDSVPLCAARRPALSGSSQPGLVESKPTSPPPAPSIACLHADPPGRPPRPRAQQSELSRDDLLNRCLGGYTQNNNVSMLLYGTWPQNLTQTAKKYCVQRLILLCVPLITFWSWISVTKHTIFALKPKRQGSSRAVFDAAKKARTSIKSSRKENEEEYFSKEGMLYSPGIINIYDGFTACRKPL</sequence>
<accession>E9IR01</accession>
<protein>
    <submittedName>
        <fullName evidence="3">Uncharacterized protein</fullName>
    </submittedName>
</protein>
<evidence type="ECO:0000256" key="2">
    <source>
        <dbReference type="SAM" id="Phobius"/>
    </source>
</evidence>
<reference evidence="3" key="1">
    <citation type="journal article" date="2011" name="Proc. Natl. Acad. Sci. U.S.A.">
        <title>The genome of the fire ant Solenopsis invicta.</title>
        <authorList>
            <person name="Wurm Y."/>
            <person name="Wang J."/>
            <person name="Riba-Grognuz O."/>
            <person name="Corona M."/>
            <person name="Nygaard S."/>
            <person name="Hunt B.G."/>
            <person name="Ingram K.K."/>
            <person name="Falquet L."/>
            <person name="Nipitwattanaphon M."/>
            <person name="Gotzek D."/>
            <person name="Dijkstra M.B."/>
            <person name="Oettler J."/>
            <person name="Comtesse F."/>
            <person name="Shih C.J."/>
            <person name="Wu W.J."/>
            <person name="Yang C.C."/>
            <person name="Thomas J."/>
            <person name="Beaudoing E."/>
            <person name="Pradervand S."/>
            <person name="Flegel V."/>
            <person name="Cook E.D."/>
            <person name="Fabbretti R."/>
            <person name="Stockinger H."/>
            <person name="Long L."/>
            <person name="Farmerie W.G."/>
            <person name="Oakey J."/>
            <person name="Boomsma J.J."/>
            <person name="Pamilo P."/>
            <person name="Yi S.V."/>
            <person name="Heinze J."/>
            <person name="Goodisman M.A."/>
            <person name="Farinelli L."/>
            <person name="Harshman K."/>
            <person name="Hulo N."/>
            <person name="Cerutti L."/>
            <person name="Xenarios I."/>
            <person name="Shoemaker D."/>
            <person name="Keller L."/>
        </authorList>
    </citation>
    <scope>NUCLEOTIDE SEQUENCE [LARGE SCALE GENOMIC DNA]</scope>
</reference>
<evidence type="ECO:0000313" key="3">
    <source>
        <dbReference type="EMBL" id="EFZ17002.1"/>
    </source>
</evidence>
<organism>
    <name type="scientific">Solenopsis invicta</name>
    <name type="common">Red imported fire ant</name>
    <name type="synonym">Solenopsis wagneri</name>
    <dbReference type="NCBI Taxonomy" id="13686"/>
    <lineage>
        <taxon>Eukaryota</taxon>
        <taxon>Metazoa</taxon>
        <taxon>Ecdysozoa</taxon>
        <taxon>Arthropoda</taxon>
        <taxon>Hexapoda</taxon>
        <taxon>Insecta</taxon>
        <taxon>Pterygota</taxon>
        <taxon>Neoptera</taxon>
        <taxon>Endopterygota</taxon>
        <taxon>Hymenoptera</taxon>
        <taxon>Apocrita</taxon>
        <taxon>Aculeata</taxon>
        <taxon>Formicoidea</taxon>
        <taxon>Formicidae</taxon>
        <taxon>Myrmicinae</taxon>
        <taxon>Solenopsis</taxon>
    </lineage>
</organism>
<feature type="region of interest" description="Disordered" evidence="1">
    <location>
        <begin position="32"/>
        <end position="76"/>
    </location>
</feature>
<keyword evidence="2" id="KW-0812">Transmembrane</keyword>
<evidence type="ECO:0000256" key="1">
    <source>
        <dbReference type="SAM" id="MobiDB-lite"/>
    </source>
</evidence>
<keyword evidence="2" id="KW-1133">Transmembrane helix</keyword>
<feature type="non-terminal residue" evidence="3">
    <location>
        <position position="202"/>
    </location>
</feature>
<name>E9IR01_SOLIN</name>
<gene>
    <name evidence="3" type="ORF">SINV_09935</name>
</gene>
<proteinExistence type="predicted"/>